<dbReference type="GO" id="GO:0032259">
    <property type="term" value="P:methylation"/>
    <property type="evidence" value="ECO:0007669"/>
    <property type="project" value="UniProtKB-KW"/>
</dbReference>
<dbReference type="PROSITE" id="PS00092">
    <property type="entry name" value="N6_MTASE"/>
    <property type="match status" value="1"/>
</dbReference>
<evidence type="ECO:0000256" key="1">
    <source>
        <dbReference type="ARBA" id="ARBA00011900"/>
    </source>
</evidence>
<keyword evidence="3" id="KW-0808">Transferase</keyword>
<dbReference type="PANTHER" id="PTHR33841">
    <property type="entry name" value="DNA METHYLTRANSFERASE YEEA-RELATED"/>
    <property type="match status" value="1"/>
</dbReference>
<evidence type="ECO:0000313" key="9">
    <source>
        <dbReference type="EMBL" id="MXV63506.1"/>
    </source>
</evidence>
<sequence length="1168" mass="135940">MSEAATSDLRDAFTQIHEEIREEGSEFDFRFSLVDHLFTDALGWSRTEGEGHVNFEDDRKDVLCFDDSDPPFPVVVCETKRPSHDLALEDVDQLETYMSGVGSAEYGVLTNGHEFRLYEYRPDERAVRSIDSFEIEDIATADELGAELRESLDELDVLRQDRFVNIGDAEYFRKRVREVPVQYQPGTDDEGYELFVDAVKDSLDELSDVMMEFFDDYRDRPEGSYPHDFLETTYPDWQDWREYTGKSDDAKKTFCRETAYIVLNRALFARIAEDKEIVGNTRLSGRGMAESVERGDERPYLEALMDTYDRIDDHYGDLYELGIFDWWWVSRDKRNRFSSEEKRRQAKLEDELDYTLGVVLKRINRFDFEYVNRDILGHVYEDYLPKQERKELGEYYTPIEVIRFMLDSTGYRPTEGIGQQKILDPACGSGGFLTEACDRLIQHYLNKFGKTSIHRLDAEEARTILERAQENIYGIDINPFAVHITQINLLFRTVDLYDKVTEKDPHYTMDGFEIHVADTLSPTVREKQEGSTGSDSQQAQIQQFADYNGRAQAFIEDRNEVDRIKDEMEFEVVVANPPYVKTQNITGPKEEYAERYSSIDSKSFDIYVPFIERGLDWVSARGSLSYICPNRVQTHEYAEDIRELLTEEPITHLIDFKDVEVFDAATPYPSIFTVDHESDSDDEVKCARFAEERDGVLEEIYHLDEWETPSDVSEYDLFTYSKERMRRDNEDDHLPSWKPMPDEERQVFDAIVEGGDARLGDITNSVFQGLITGWNKVFVGEVVGEADDEGVVQFLREGGDEPEPVDEKLLRRLLKGSEIDHWGADWEGLWLLFPYEVEDGDAELLTRETLQEDYPDTWAFFKNHEDELKGREGGKWEDVDQWWAFGRSQNLAKMEPDKIMTNIMSDYNRFSVDTEGKYYFIGGGNAGGYGVDLMEEYAPSSEDHLYYAALLNSSVLEFWHKHIAPIFGGKYYSYNKRYLEPHPISLPENSPDEEILESAREIKATREQITDLEYKTSDVRNYLSDYNRSAAVLDLAQSIDLSDDDYRQGPIRKDVKMDVQTTEKVYQVVMKRGHHLEFDDERVRDFVFEMLTAQDRRLTRSEVLNMEVPSSADVVELMDEYHGDEERIAELEEQFDELRRALDETILREAYGLDLEGEEVVDEFLEVW</sequence>
<evidence type="ECO:0000259" key="7">
    <source>
        <dbReference type="Pfam" id="PF07669"/>
    </source>
</evidence>
<keyword evidence="6" id="KW-0175">Coiled coil</keyword>
<feature type="coiled-coil region" evidence="6">
    <location>
        <begin position="1114"/>
        <end position="1148"/>
    </location>
</feature>
<protein>
    <recommendedName>
        <fullName evidence="1">site-specific DNA-methyltransferase (adenine-specific)</fullName>
        <ecNumber evidence="1">2.1.1.72</ecNumber>
    </recommendedName>
</protein>
<keyword evidence="2 9" id="KW-0489">Methyltransferase</keyword>
<name>A0A6B0VR73_9EURY</name>
<dbReference type="GO" id="GO:0009007">
    <property type="term" value="F:site-specific DNA-methyltransferase (adenine-specific) activity"/>
    <property type="evidence" value="ECO:0007669"/>
    <property type="project" value="UniProtKB-EC"/>
</dbReference>
<evidence type="ECO:0000256" key="6">
    <source>
        <dbReference type="SAM" id="Coils"/>
    </source>
</evidence>
<dbReference type="RefSeq" id="WP_160066319.1">
    <property type="nucleotide sequence ID" value="NZ_WUYX01000053.1"/>
</dbReference>
<feature type="domain" description="Type II methyltransferase M.TaqI-like" evidence="7">
    <location>
        <begin position="470"/>
        <end position="662"/>
    </location>
</feature>
<keyword evidence="10" id="KW-1185">Reference proteome</keyword>
<comment type="caution">
    <text evidence="9">The sequence shown here is derived from an EMBL/GenBank/DDBJ whole genome shotgun (WGS) entry which is preliminary data.</text>
</comment>
<evidence type="ECO:0000313" key="10">
    <source>
        <dbReference type="Proteomes" id="UP000434101"/>
    </source>
</evidence>
<gene>
    <name evidence="9" type="ORF">GS429_15870</name>
</gene>
<dbReference type="AlphaFoldDB" id="A0A6B0VR73"/>
<dbReference type="Pfam" id="PF07669">
    <property type="entry name" value="Eco57I"/>
    <property type="match status" value="1"/>
</dbReference>
<dbReference type="EMBL" id="WUYX01000053">
    <property type="protein sequence ID" value="MXV63506.1"/>
    <property type="molecule type" value="Genomic_DNA"/>
</dbReference>
<dbReference type="PRINTS" id="PR00507">
    <property type="entry name" value="N12N6MTFRASE"/>
</dbReference>
<evidence type="ECO:0000256" key="4">
    <source>
        <dbReference type="ARBA" id="ARBA00022691"/>
    </source>
</evidence>
<dbReference type="GO" id="GO:0006304">
    <property type="term" value="P:DNA modification"/>
    <property type="evidence" value="ECO:0007669"/>
    <property type="project" value="InterPro"/>
</dbReference>
<evidence type="ECO:0000256" key="2">
    <source>
        <dbReference type="ARBA" id="ARBA00022603"/>
    </source>
</evidence>
<accession>A0A6B0VR73</accession>
<dbReference type="Pfam" id="PF13588">
    <property type="entry name" value="HSDR_N_2"/>
    <property type="match status" value="1"/>
</dbReference>
<evidence type="ECO:0000256" key="5">
    <source>
        <dbReference type="ARBA" id="ARBA00047942"/>
    </source>
</evidence>
<evidence type="ECO:0000259" key="8">
    <source>
        <dbReference type="Pfam" id="PF13588"/>
    </source>
</evidence>
<dbReference type="GO" id="GO:0003676">
    <property type="term" value="F:nucleic acid binding"/>
    <property type="evidence" value="ECO:0007669"/>
    <property type="project" value="InterPro"/>
</dbReference>
<dbReference type="OrthoDB" id="170702at2157"/>
<organism evidence="9 10">
    <name type="scientific">Natronorubrum halalkaliphilum</name>
    <dbReference type="NCBI Taxonomy" id="2691917"/>
    <lineage>
        <taxon>Archaea</taxon>
        <taxon>Methanobacteriati</taxon>
        <taxon>Methanobacteriota</taxon>
        <taxon>Stenosarchaea group</taxon>
        <taxon>Halobacteria</taxon>
        <taxon>Halobacteriales</taxon>
        <taxon>Natrialbaceae</taxon>
        <taxon>Natronorubrum</taxon>
    </lineage>
</organism>
<dbReference type="InterPro" id="IPR029063">
    <property type="entry name" value="SAM-dependent_MTases_sf"/>
</dbReference>
<dbReference type="InterPro" id="IPR029464">
    <property type="entry name" value="HSDR_N"/>
</dbReference>
<evidence type="ECO:0000256" key="3">
    <source>
        <dbReference type="ARBA" id="ARBA00022679"/>
    </source>
</evidence>
<dbReference type="PANTHER" id="PTHR33841:SF1">
    <property type="entry name" value="DNA METHYLTRANSFERASE A"/>
    <property type="match status" value="1"/>
</dbReference>
<comment type="catalytic activity">
    <reaction evidence="5">
        <text>a 2'-deoxyadenosine in DNA + S-adenosyl-L-methionine = an N(6)-methyl-2'-deoxyadenosine in DNA + S-adenosyl-L-homocysteine + H(+)</text>
        <dbReference type="Rhea" id="RHEA:15197"/>
        <dbReference type="Rhea" id="RHEA-COMP:12418"/>
        <dbReference type="Rhea" id="RHEA-COMP:12419"/>
        <dbReference type="ChEBI" id="CHEBI:15378"/>
        <dbReference type="ChEBI" id="CHEBI:57856"/>
        <dbReference type="ChEBI" id="CHEBI:59789"/>
        <dbReference type="ChEBI" id="CHEBI:90615"/>
        <dbReference type="ChEBI" id="CHEBI:90616"/>
        <dbReference type="EC" id="2.1.1.72"/>
    </reaction>
</comment>
<dbReference type="InterPro" id="IPR002052">
    <property type="entry name" value="DNA_methylase_N6_adenine_CS"/>
</dbReference>
<dbReference type="InterPro" id="IPR011639">
    <property type="entry name" value="MethylTrfase_TaqI-like_dom"/>
</dbReference>
<dbReference type="Gene3D" id="3.40.50.150">
    <property type="entry name" value="Vaccinia Virus protein VP39"/>
    <property type="match status" value="1"/>
</dbReference>
<dbReference type="Proteomes" id="UP000434101">
    <property type="component" value="Unassembled WGS sequence"/>
</dbReference>
<feature type="domain" description="Type I restriction enzyme R protein N-terminal" evidence="8">
    <location>
        <begin position="54"/>
        <end position="131"/>
    </location>
</feature>
<dbReference type="SUPFAM" id="SSF53335">
    <property type="entry name" value="S-adenosyl-L-methionine-dependent methyltransferases"/>
    <property type="match status" value="1"/>
</dbReference>
<dbReference type="InterPro" id="IPR050953">
    <property type="entry name" value="N4_N6_ade-DNA_methylase"/>
</dbReference>
<dbReference type="EC" id="2.1.1.72" evidence="1"/>
<keyword evidence="4" id="KW-0949">S-adenosyl-L-methionine</keyword>
<proteinExistence type="predicted"/>
<reference evidence="9 10" key="1">
    <citation type="submission" date="2020-01" db="EMBL/GenBank/DDBJ databases">
        <title>Natronorubrum sp. JWXQ-INN 674 isolated from Inner Mongolia Autonomous Region of China.</title>
        <authorList>
            <person name="Xue Q."/>
        </authorList>
    </citation>
    <scope>NUCLEOTIDE SEQUENCE [LARGE SCALE GENOMIC DNA]</scope>
    <source>
        <strain evidence="9 10">JWXQ-INN-674</strain>
    </source>
</reference>